<dbReference type="EMBL" id="QNUL01000035">
    <property type="protein sequence ID" value="REA56705.1"/>
    <property type="molecule type" value="Genomic_DNA"/>
</dbReference>
<dbReference type="Proteomes" id="UP000256373">
    <property type="component" value="Unassembled WGS sequence"/>
</dbReference>
<protein>
    <submittedName>
        <fullName evidence="2">GSCFA domain-containing protein</fullName>
    </submittedName>
</protein>
<evidence type="ECO:0000313" key="3">
    <source>
        <dbReference type="Proteomes" id="UP000256373"/>
    </source>
</evidence>
<dbReference type="RefSeq" id="WP_115833898.1">
    <property type="nucleotide sequence ID" value="NZ_QNUL01000035.1"/>
</dbReference>
<organism evidence="2 3">
    <name type="scientific">Dyadobacter luteus</name>
    <dbReference type="NCBI Taxonomy" id="2259619"/>
    <lineage>
        <taxon>Bacteria</taxon>
        <taxon>Pseudomonadati</taxon>
        <taxon>Bacteroidota</taxon>
        <taxon>Cytophagia</taxon>
        <taxon>Cytophagales</taxon>
        <taxon>Spirosomataceae</taxon>
        <taxon>Dyadobacter</taxon>
    </lineage>
</organism>
<sequence>MKPFKLNTQVAVPASEWKINLDSKIVTIGSCFAEVMGQQLGSYKFPVLNNPFGTVFNPLTICKLLDSALSERLPSPALYTENADKICFHHDFHSSLWAPDKAQLEQKLTRILSEVKSFLNIADVLVITFGTAYAYRHKLANTLIGNCHKVPADRFVKELLHPDQINIPLEQLILKLRSFRRDLRVILTVSPVRHTKDTLPLNQVSKSTLRLLCHRLSERFPNVDYFPSYEIMIDELRDYRFYEQDLIHPNSMAEEYIFRTFADAFIDPSLTDFMKEWESVRQLMQHRPLYGHTESQYKMLQNVQARLTRVADVTDVSAELAEVARRIREFPGNY</sequence>
<evidence type="ECO:0000313" key="2">
    <source>
        <dbReference type="EMBL" id="REA56705.1"/>
    </source>
</evidence>
<dbReference type="OrthoDB" id="9807687at2"/>
<dbReference type="Pfam" id="PF08885">
    <property type="entry name" value="GSCFA"/>
    <property type="match status" value="1"/>
</dbReference>
<comment type="caution">
    <text evidence="2">The sequence shown here is derived from an EMBL/GenBank/DDBJ whole genome shotgun (WGS) entry which is preliminary data.</text>
</comment>
<evidence type="ECO:0000259" key="1">
    <source>
        <dbReference type="Pfam" id="PF08885"/>
    </source>
</evidence>
<feature type="domain" description="GSCFA" evidence="1">
    <location>
        <begin position="24"/>
        <end position="261"/>
    </location>
</feature>
<keyword evidence="3" id="KW-1185">Reference proteome</keyword>
<gene>
    <name evidence="2" type="ORF">DSL64_26060</name>
</gene>
<reference evidence="2 3" key="1">
    <citation type="submission" date="2018-07" db="EMBL/GenBank/DDBJ databases">
        <title>Dyadobacter roseus sp. nov., isolated from rose rhizosphere soil.</title>
        <authorList>
            <person name="Chen L."/>
        </authorList>
    </citation>
    <scope>NUCLEOTIDE SEQUENCE [LARGE SCALE GENOMIC DNA]</scope>
    <source>
        <strain evidence="2 3">RS19</strain>
    </source>
</reference>
<proteinExistence type="predicted"/>
<dbReference type="AlphaFoldDB" id="A0A3D8Y3Z3"/>
<dbReference type="InterPro" id="IPR014982">
    <property type="entry name" value="GSCFA"/>
</dbReference>
<name>A0A3D8Y3Z3_9BACT</name>
<dbReference type="SUPFAM" id="SSF52266">
    <property type="entry name" value="SGNH hydrolase"/>
    <property type="match status" value="1"/>
</dbReference>
<accession>A0A3D8Y3Z3</accession>